<evidence type="ECO:0000256" key="1">
    <source>
        <dbReference type="ARBA" id="ARBA00001936"/>
    </source>
</evidence>
<evidence type="ECO:0000256" key="5">
    <source>
        <dbReference type="ARBA" id="ARBA00022723"/>
    </source>
</evidence>
<evidence type="ECO:0000256" key="7">
    <source>
        <dbReference type="ARBA" id="ARBA00022842"/>
    </source>
</evidence>
<dbReference type="SUPFAM" id="SSF81606">
    <property type="entry name" value="PP2C-like"/>
    <property type="match status" value="1"/>
</dbReference>
<feature type="region of interest" description="Disordered" evidence="13">
    <location>
        <begin position="34"/>
        <end position="76"/>
    </location>
</feature>
<reference evidence="15" key="1">
    <citation type="journal article" date="2018" name="DNA Res.">
        <title>Multiple hybrid de novo genome assembly of finger millet, an orphan allotetraploid crop.</title>
        <authorList>
            <person name="Hatakeyama M."/>
            <person name="Aluri S."/>
            <person name="Balachadran M.T."/>
            <person name="Sivarajan S.R."/>
            <person name="Patrignani A."/>
            <person name="Gruter S."/>
            <person name="Poveda L."/>
            <person name="Shimizu-Inatsugi R."/>
            <person name="Baeten J."/>
            <person name="Francoijs K.J."/>
            <person name="Nataraja K.N."/>
            <person name="Reddy Y.A.N."/>
            <person name="Phadnis S."/>
            <person name="Ravikumar R.L."/>
            <person name="Schlapbach R."/>
            <person name="Sreeman S.M."/>
            <person name="Shimizu K.K."/>
        </authorList>
    </citation>
    <scope>NUCLEOTIDE SEQUENCE</scope>
</reference>
<keyword evidence="5" id="KW-0479">Metal-binding</keyword>
<dbReference type="EMBL" id="BQKI01000071">
    <property type="protein sequence ID" value="GJN15275.1"/>
    <property type="molecule type" value="Genomic_DNA"/>
</dbReference>
<dbReference type="InterPro" id="IPR036457">
    <property type="entry name" value="PPM-type-like_dom_sf"/>
</dbReference>
<dbReference type="Gene3D" id="3.60.40.10">
    <property type="entry name" value="PPM-type phosphatase domain"/>
    <property type="match status" value="1"/>
</dbReference>
<protein>
    <recommendedName>
        <fullName evidence="4">protein-serine/threonine phosphatase</fullName>
        <ecNumber evidence="4">3.1.3.16</ecNumber>
    </recommendedName>
</protein>
<comment type="cofactor">
    <cofactor evidence="1">
        <name>Mn(2+)</name>
        <dbReference type="ChEBI" id="CHEBI:29035"/>
    </cofactor>
</comment>
<keyword evidence="16" id="KW-1185">Reference proteome</keyword>
<evidence type="ECO:0000313" key="16">
    <source>
        <dbReference type="Proteomes" id="UP001054889"/>
    </source>
</evidence>
<dbReference type="GO" id="GO:0004722">
    <property type="term" value="F:protein serine/threonine phosphatase activity"/>
    <property type="evidence" value="ECO:0007669"/>
    <property type="project" value="UniProtKB-EC"/>
</dbReference>
<comment type="caution">
    <text evidence="15">The sequence shown here is derived from an EMBL/GenBank/DDBJ whole genome shotgun (WGS) entry which is preliminary data.</text>
</comment>
<evidence type="ECO:0000256" key="4">
    <source>
        <dbReference type="ARBA" id="ARBA00013081"/>
    </source>
</evidence>
<evidence type="ECO:0000256" key="2">
    <source>
        <dbReference type="ARBA" id="ARBA00001946"/>
    </source>
</evidence>
<comment type="similarity">
    <text evidence="3 12">Belongs to the PP2C family.</text>
</comment>
<evidence type="ECO:0000259" key="14">
    <source>
        <dbReference type="PROSITE" id="PS51746"/>
    </source>
</evidence>
<evidence type="ECO:0000256" key="10">
    <source>
        <dbReference type="ARBA" id="ARBA00047761"/>
    </source>
</evidence>
<evidence type="ECO:0000313" key="15">
    <source>
        <dbReference type="EMBL" id="GJN15275.1"/>
    </source>
</evidence>
<keyword evidence="6 12" id="KW-0378">Hydrolase</keyword>
<evidence type="ECO:0000256" key="11">
    <source>
        <dbReference type="ARBA" id="ARBA00048336"/>
    </source>
</evidence>
<evidence type="ECO:0000256" key="13">
    <source>
        <dbReference type="SAM" id="MobiDB-lite"/>
    </source>
</evidence>
<organism evidence="15 16">
    <name type="scientific">Eleusine coracana subsp. coracana</name>
    <dbReference type="NCBI Taxonomy" id="191504"/>
    <lineage>
        <taxon>Eukaryota</taxon>
        <taxon>Viridiplantae</taxon>
        <taxon>Streptophyta</taxon>
        <taxon>Embryophyta</taxon>
        <taxon>Tracheophyta</taxon>
        <taxon>Spermatophyta</taxon>
        <taxon>Magnoliopsida</taxon>
        <taxon>Liliopsida</taxon>
        <taxon>Poales</taxon>
        <taxon>Poaceae</taxon>
        <taxon>PACMAD clade</taxon>
        <taxon>Chloridoideae</taxon>
        <taxon>Cynodonteae</taxon>
        <taxon>Eleusininae</taxon>
        <taxon>Eleusine</taxon>
    </lineage>
</organism>
<dbReference type="PROSITE" id="PS01032">
    <property type="entry name" value="PPM_1"/>
    <property type="match status" value="1"/>
</dbReference>
<dbReference type="SMART" id="SM00331">
    <property type="entry name" value="PP2C_SIG"/>
    <property type="match status" value="1"/>
</dbReference>
<reference evidence="15" key="2">
    <citation type="submission" date="2021-12" db="EMBL/GenBank/DDBJ databases">
        <title>Resequencing data analysis of finger millet.</title>
        <authorList>
            <person name="Hatakeyama M."/>
            <person name="Aluri S."/>
            <person name="Balachadran M.T."/>
            <person name="Sivarajan S.R."/>
            <person name="Poveda L."/>
            <person name="Shimizu-Inatsugi R."/>
            <person name="Schlapbach R."/>
            <person name="Sreeman S.M."/>
            <person name="Shimizu K.K."/>
        </authorList>
    </citation>
    <scope>NUCLEOTIDE SEQUENCE</scope>
</reference>
<dbReference type="Proteomes" id="UP001054889">
    <property type="component" value="Unassembled WGS sequence"/>
</dbReference>
<dbReference type="PROSITE" id="PS51746">
    <property type="entry name" value="PPM_2"/>
    <property type="match status" value="1"/>
</dbReference>
<comment type="catalytic activity">
    <reaction evidence="11">
        <text>O-phospho-L-threonyl-[protein] + H2O = L-threonyl-[protein] + phosphate</text>
        <dbReference type="Rhea" id="RHEA:47004"/>
        <dbReference type="Rhea" id="RHEA-COMP:11060"/>
        <dbReference type="Rhea" id="RHEA-COMP:11605"/>
        <dbReference type="ChEBI" id="CHEBI:15377"/>
        <dbReference type="ChEBI" id="CHEBI:30013"/>
        <dbReference type="ChEBI" id="CHEBI:43474"/>
        <dbReference type="ChEBI" id="CHEBI:61977"/>
        <dbReference type="EC" id="3.1.3.16"/>
    </reaction>
</comment>
<dbReference type="InterPro" id="IPR001932">
    <property type="entry name" value="PPM-type_phosphatase-like_dom"/>
</dbReference>
<keyword evidence="7" id="KW-0460">Magnesium</keyword>
<evidence type="ECO:0000256" key="9">
    <source>
        <dbReference type="ARBA" id="ARBA00023211"/>
    </source>
</evidence>
<dbReference type="CDD" id="cd00143">
    <property type="entry name" value="PP2Cc"/>
    <property type="match status" value="1"/>
</dbReference>
<dbReference type="SMART" id="SM00332">
    <property type="entry name" value="PP2Cc"/>
    <property type="match status" value="1"/>
</dbReference>
<gene>
    <name evidence="15" type="primary">gb02172</name>
    <name evidence="15" type="ORF">PR202_gb02172</name>
</gene>
<comment type="catalytic activity">
    <reaction evidence="10">
        <text>O-phospho-L-seryl-[protein] + H2O = L-seryl-[protein] + phosphate</text>
        <dbReference type="Rhea" id="RHEA:20629"/>
        <dbReference type="Rhea" id="RHEA-COMP:9863"/>
        <dbReference type="Rhea" id="RHEA-COMP:11604"/>
        <dbReference type="ChEBI" id="CHEBI:15377"/>
        <dbReference type="ChEBI" id="CHEBI:29999"/>
        <dbReference type="ChEBI" id="CHEBI:43474"/>
        <dbReference type="ChEBI" id="CHEBI:83421"/>
        <dbReference type="EC" id="3.1.3.16"/>
    </reaction>
</comment>
<evidence type="ECO:0000256" key="3">
    <source>
        <dbReference type="ARBA" id="ARBA00006702"/>
    </source>
</evidence>
<keyword evidence="9" id="KW-0464">Manganese</keyword>
<dbReference type="Pfam" id="PF00481">
    <property type="entry name" value="PP2C"/>
    <property type="match status" value="2"/>
</dbReference>
<sequence>MRETSARDVCEVVPAGHKVATVAAAARRRRRLELSRLGGRTADEKGGAAKRIRSSPSCSDSSSEDTSPGWPAASASASAALSHGAVSVIGRRREMEDAVAVARTFLASSDREEDFFAVYDGHGGARVAQACSERLHVVLAEELCRQRRRDGDDDAVRWKDAMVASFARVDGEVNGGLAPPPAADDSPFRTVGSTAVVAVVGHRRIVVANCGDSRAVLSRGGVAVPLSTDHKVRYFLLTNSLFSSYQIDQTSWKGWKQPVAESSTGTGIEFLEFSQHRGDYYLKPFVSAEPEVTVMERTDQDEFLILASDGLWDVVSNEVACKIARNCLNGRAASMFPETVSGRTAADAAALLTELAISRGSKDNISVVVVELRRLKGSS</sequence>
<comment type="cofactor">
    <cofactor evidence="2">
        <name>Mg(2+)</name>
        <dbReference type="ChEBI" id="CHEBI:18420"/>
    </cofactor>
</comment>
<evidence type="ECO:0000256" key="8">
    <source>
        <dbReference type="ARBA" id="ARBA00022912"/>
    </source>
</evidence>
<feature type="compositionally biased region" description="Low complexity" evidence="13">
    <location>
        <begin position="54"/>
        <end position="76"/>
    </location>
</feature>
<dbReference type="EC" id="3.1.3.16" evidence="4"/>
<name>A0AAV5DY11_ELECO</name>
<keyword evidence="8 12" id="KW-0904">Protein phosphatase</keyword>
<dbReference type="GO" id="GO:0046872">
    <property type="term" value="F:metal ion binding"/>
    <property type="evidence" value="ECO:0007669"/>
    <property type="project" value="UniProtKB-KW"/>
</dbReference>
<feature type="domain" description="PPM-type phosphatase" evidence="14">
    <location>
        <begin position="82"/>
        <end position="372"/>
    </location>
</feature>
<dbReference type="PANTHER" id="PTHR47992">
    <property type="entry name" value="PROTEIN PHOSPHATASE"/>
    <property type="match status" value="1"/>
</dbReference>
<evidence type="ECO:0000256" key="12">
    <source>
        <dbReference type="RuleBase" id="RU003465"/>
    </source>
</evidence>
<accession>A0AAV5DY11</accession>
<dbReference type="AlphaFoldDB" id="A0AAV5DY11"/>
<proteinExistence type="inferred from homology"/>
<evidence type="ECO:0000256" key="6">
    <source>
        <dbReference type="ARBA" id="ARBA00022801"/>
    </source>
</evidence>
<dbReference type="InterPro" id="IPR015655">
    <property type="entry name" value="PP2C"/>
</dbReference>
<dbReference type="InterPro" id="IPR000222">
    <property type="entry name" value="PP2C_BS"/>
</dbReference>